<dbReference type="SUPFAM" id="SSF81383">
    <property type="entry name" value="F-box domain"/>
    <property type="match status" value="1"/>
</dbReference>
<dbReference type="SMART" id="SM00612">
    <property type="entry name" value="Kelch"/>
    <property type="match status" value="2"/>
</dbReference>
<feature type="domain" description="FKB95-like N-terminal Kelch" evidence="2">
    <location>
        <begin position="250"/>
        <end position="502"/>
    </location>
</feature>
<sequence>MGRPKSEFNILSSYSADYFQRGKDNAEKPRKDRGPQADREGPKRSSTNTDTGDSGKCRQGWDAPECRQAATDQIILTAADMASKGRATVTTAFRQASAMVMNVSRMWGFDEGDYIPLIRYLQLAPINEDVFKPSAVIKSMKGRCGCSQLALKTRKNETKVCGLWSLPDDVFVDCLAQVSRLDLVALAMVSRRHRFYAVSSRFWAVRYRMGNVDPYLYVFMHMYPDPSPCWFVLHPMQRRLKRVNLNLYPVTGSCFVKTDLGIYTIGGLINGKPTSEVTFLNCIEHTVYRITPMKMARSGASASLIEDGENKKKKKIYVFGGCWDVADSSNWVEVYDIETGTWELLSVSTPKMPLKIKESMVMDEKHVYAVDEDGEIFVFSTRESTFCAEGERESNPDDRNDWRLFDQTFFCRGIGGRILWRLPREFGWKEVKGLEELQQQHIIKLCAFSVQRMAIFWEAQGPDQILELWYAEITLKMTRRKEGEEEEVWEVWGNIEWSGAVLSDSSYNGLYLLFADSLYL</sequence>
<keyword evidence="4" id="KW-1185">Reference proteome</keyword>
<dbReference type="PANTHER" id="PTHR24414">
    <property type="entry name" value="F-BOX/KELCH-REPEAT PROTEIN SKIP4"/>
    <property type="match status" value="1"/>
</dbReference>
<dbReference type="Gene3D" id="2.120.10.80">
    <property type="entry name" value="Kelch-type beta propeller"/>
    <property type="match status" value="1"/>
</dbReference>
<dbReference type="InterPro" id="IPR006652">
    <property type="entry name" value="Kelch_1"/>
</dbReference>
<feature type="compositionally biased region" description="Basic and acidic residues" evidence="1">
    <location>
        <begin position="20"/>
        <end position="43"/>
    </location>
</feature>
<accession>A0ABQ7AG87</accession>
<dbReference type="EMBL" id="QGKV02002055">
    <property type="protein sequence ID" value="KAF3496638.1"/>
    <property type="molecule type" value="Genomic_DNA"/>
</dbReference>
<evidence type="ECO:0000256" key="1">
    <source>
        <dbReference type="SAM" id="MobiDB-lite"/>
    </source>
</evidence>
<reference evidence="3 4" key="1">
    <citation type="journal article" date="2020" name="BMC Genomics">
        <title>Intraspecific diversification of the crop wild relative Brassica cretica Lam. using demographic model selection.</title>
        <authorList>
            <person name="Kioukis A."/>
            <person name="Michalopoulou V.A."/>
            <person name="Briers L."/>
            <person name="Pirintsos S."/>
            <person name="Studholme D.J."/>
            <person name="Pavlidis P."/>
            <person name="Sarris P.F."/>
        </authorList>
    </citation>
    <scope>NUCLEOTIDE SEQUENCE [LARGE SCALE GENOMIC DNA]</scope>
    <source>
        <strain evidence="4">cv. PFS-1207/04</strain>
    </source>
</reference>
<feature type="region of interest" description="Disordered" evidence="1">
    <location>
        <begin position="19"/>
        <end position="63"/>
    </location>
</feature>
<dbReference type="Proteomes" id="UP000266723">
    <property type="component" value="Unassembled WGS sequence"/>
</dbReference>
<dbReference type="PANTHER" id="PTHR24414:SF147">
    <property type="entry name" value="(RAPE) HYPOTHETICAL PROTEIN"/>
    <property type="match status" value="1"/>
</dbReference>
<comment type="caution">
    <text evidence="3">The sequence shown here is derived from an EMBL/GenBank/DDBJ whole genome shotgun (WGS) entry which is preliminary data.</text>
</comment>
<gene>
    <name evidence="3" type="ORF">DY000_02058354</name>
</gene>
<name>A0ABQ7AG87_BRACR</name>
<dbReference type="InterPro" id="IPR015915">
    <property type="entry name" value="Kelch-typ_b-propeller"/>
</dbReference>
<protein>
    <recommendedName>
        <fullName evidence="2">FKB95-like N-terminal Kelch domain-containing protein</fullName>
    </recommendedName>
</protein>
<dbReference type="InterPro" id="IPR057499">
    <property type="entry name" value="Kelch_FKB95"/>
</dbReference>
<dbReference type="Pfam" id="PF25210">
    <property type="entry name" value="Kelch_FKB95"/>
    <property type="match status" value="1"/>
</dbReference>
<dbReference type="InterPro" id="IPR036047">
    <property type="entry name" value="F-box-like_dom_sf"/>
</dbReference>
<dbReference type="SUPFAM" id="SSF117281">
    <property type="entry name" value="Kelch motif"/>
    <property type="match status" value="1"/>
</dbReference>
<evidence type="ECO:0000313" key="3">
    <source>
        <dbReference type="EMBL" id="KAF3496638.1"/>
    </source>
</evidence>
<evidence type="ECO:0000259" key="2">
    <source>
        <dbReference type="Pfam" id="PF25210"/>
    </source>
</evidence>
<proteinExistence type="predicted"/>
<evidence type="ECO:0000313" key="4">
    <source>
        <dbReference type="Proteomes" id="UP000266723"/>
    </source>
</evidence>
<dbReference type="InterPro" id="IPR050354">
    <property type="entry name" value="F-box/kelch-repeat_ARATH"/>
</dbReference>
<organism evidence="3 4">
    <name type="scientific">Brassica cretica</name>
    <name type="common">Mustard</name>
    <dbReference type="NCBI Taxonomy" id="69181"/>
    <lineage>
        <taxon>Eukaryota</taxon>
        <taxon>Viridiplantae</taxon>
        <taxon>Streptophyta</taxon>
        <taxon>Embryophyta</taxon>
        <taxon>Tracheophyta</taxon>
        <taxon>Spermatophyta</taxon>
        <taxon>Magnoliopsida</taxon>
        <taxon>eudicotyledons</taxon>
        <taxon>Gunneridae</taxon>
        <taxon>Pentapetalae</taxon>
        <taxon>rosids</taxon>
        <taxon>malvids</taxon>
        <taxon>Brassicales</taxon>
        <taxon>Brassicaceae</taxon>
        <taxon>Brassiceae</taxon>
        <taxon>Brassica</taxon>
    </lineage>
</organism>